<evidence type="ECO:0000256" key="4">
    <source>
        <dbReference type="ARBA" id="ARBA00023136"/>
    </source>
</evidence>
<accession>A0ABR3L980</accession>
<dbReference type="PANTHER" id="PTHR21419">
    <property type="match status" value="1"/>
</dbReference>
<evidence type="ECO:0000256" key="2">
    <source>
        <dbReference type="ARBA" id="ARBA00022692"/>
    </source>
</evidence>
<gene>
    <name evidence="7" type="ORF">QQF64_021577</name>
</gene>
<feature type="domain" description="FAM234A/B beta-propeller" evidence="6">
    <location>
        <begin position="141"/>
        <end position="604"/>
    </location>
</feature>
<keyword evidence="3 5" id="KW-1133">Transmembrane helix</keyword>
<dbReference type="InterPro" id="IPR055409">
    <property type="entry name" value="Beta-prop_FAM234A_B"/>
</dbReference>
<sequence length="608" mass="67349">MDERPITARYAILKGNCFAVRGSVVVKPVHPHEEQEDLSFTRTLWMGKEAGFVVELSGVKISWSEMTDASGRSFEAEPLKGGEAEGGVSKEKGCTEKLKFSHLTGWRTAAFLLSLFLCLAVVFAFSFILPCPVRPQYKSTWNCTLRYAATYDFLAVEDANEDKVLDVFFIYKDAEASRNTCLSEDLSIPCLVLTAVDGTDGKTLWERPLAADFDWVECGVKGLGHQGTGCLVAHADNLTAIDKKTGLIKWQQSRSALMNGNLPLITVPDLNADKTEDFAILSYNPETHMQSELVFFSGKSGDQIGSNVYVDWNGVFGHQQFKTASGAPYLLLLTKSGLNAVSMRSLEALADLKSALKEEKSWEEKSDKSTGLISLYQSDSLKRVMVYPGSGSPSLLIQTGSSVSLLHTDKLNIAWTTNTSTLLSVPTFGHFDKDGIPDIMIEEDTGNKTKRVLVLSGSTGVVMWEVNLLFWTPSPRPASVLTLNTYSVFMLWGQSHDNQTNEMQSSFLLHPRYSQLLLERRNPSQNIISFKATLLERGRHACYLVLTGPDGRQRAELGETDPVILTKRKIKDDVPESGVLRVGADELTVKEAELKEAFYRLRFSDALF</sequence>
<evidence type="ECO:0000256" key="3">
    <source>
        <dbReference type="ARBA" id="ARBA00022989"/>
    </source>
</evidence>
<evidence type="ECO:0000259" key="6">
    <source>
        <dbReference type="Pfam" id="PF23727"/>
    </source>
</evidence>
<keyword evidence="2 5" id="KW-0812">Transmembrane</keyword>
<evidence type="ECO:0000313" key="7">
    <source>
        <dbReference type="EMBL" id="KAL1248259.1"/>
    </source>
</evidence>
<dbReference type="PANTHER" id="PTHR21419:SF7">
    <property type="entry name" value="PROTEIN FAM234A"/>
    <property type="match status" value="1"/>
</dbReference>
<dbReference type="InterPro" id="IPR045232">
    <property type="entry name" value="FAM234"/>
</dbReference>
<comment type="subcellular location">
    <subcellularLocation>
        <location evidence="1">Membrane</location>
        <topology evidence="1">Single-pass membrane protein</topology>
    </subcellularLocation>
</comment>
<organism evidence="7 8">
    <name type="scientific">Cirrhinus molitorella</name>
    <name type="common">mud carp</name>
    <dbReference type="NCBI Taxonomy" id="172907"/>
    <lineage>
        <taxon>Eukaryota</taxon>
        <taxon>Metazoa</taxon>
        <taxon>Chordata</taxon>
        <taxon>Craniata</taxon>
        <taxon>Vertebrata</taxon>
        <taxon>Euteleostomi</taxon>
        <taxon>Actinopterygii</taxon>
        <taxon>Neopterygii</taxon>
        <taxon>Teleostei</taxon>
        <taxon>Ostariophysi</taxon>
        <taxon>Cypriniformes</taxon>
        <taxon>Cyprinidae</taxon>
        <taxon>Labeoninae</taxon>
        <taxon>Labeonini</taxon>
        <taxon>Cirrhinus</taxon>
    </lineage>
</organism>
<name>A0ABR3L980_9TELE</name>
<dbReference type="Pfam" id="PF23727">
    <property type="entry name" value="Beta-prop_FAM234A_B"/>
    <property type="match status" value="1"/>
</dbReference>
<protein>
    <recommendedName>
        <fullName evidence="6">FAM234A/B beta-propeller domain-containing protein</fullName>
    </recommendedName>
</protein>
<dbReference type="EMBL" id="JAYMGO010000024">
    <property type="protein sequence ID" value="KAL1248259.1"/>
    <property type="molecule type" value="Genomic_DNA"/>
</dbReference>
<feature type="transmembrane region" description="Helical" evidence="5">
    <location>
        <begin position="109"/>
        <end position="129"/>
    </location>
</feature>
<reference evidence="7 8" key="1">
    <citation type="submission" date="2023-09" db="EMBL/GenBank/DDBJ databases">
        <authorList>
            <person name="Wang M."/>
        </authorList>
    </citation>
    <scope>NUCLEOTIDE SEQUENCE [LARGE SCALE GENOMIC DNA]</scope>
    <source>
        <strain evidence="7">GT-2023</strain>
        <tissue evidence="7">Liver</tissue>
    </source>
</reference>
<dbReference type="Proteomes" id="UP001558613">
    <property type="component" value="Unassembled WGS sequence"/>
</dbReference>
<evidence type="ECO:0000256" key="1">
    <source>
        <dbReference type="ARBA" id="ARBA00004167"/>
    </source>
</evidence>
<evidence type="ECO:0000256" key="5">
    <source>
        <dbReference type="SAM" id="Phobius"/>
    </source>
</evidence>
<proteinExistence type="predicted"/>
<evidence type="ECO:0000313" key="8">
    <source>
        <dbReference type="Proteomes" id="UP001558613"/>
    </source>
</evidence>
<keyword evidence="8" id="KW-1185">Reference proteome</keyword>
<keyword evidence="4 5" id="KW-0472">Membrane</keyword>
<comment type="caution">
    <text evidence="7">The sequence shown here is derived from an EMBL/GenBank/DDBJ whole genome shotgun (WGS) entry which is preliminary data.</text>
</comment>